<sequence>MLKQRVITAVILAPLAVAGFVLLQGAWFAFFIGAVVALGAWEWARLCGETRQSGRIIYALTLGLFMIGLYRDQWSVIYYVAPALLWWIFASVMVVRYPAGSGVWKGSFVRQLFGLLILLPAWAGLVWLRAQEFGLWLIFSLLILVWAADIGAYFAGKTFGRTKLMPNVSPGKTREGLLGGLVVSELLALAAMFYLGWGPVAILLGAFGAALVVLVSVIGDLTESLFKREAGLKDSSNLLPGHGGVLDRIDSLTAAIPMFVACWLLLGSYLA</sequence>
<feature type="transmembrane region" description="Helical" evidence="13">
    <location>
        <begin position="252"/>
        <end position="270"/>
    </location>
</feature>
<feature type="transmembrane region" description="Helical" evidence="13">
    <location>
        <begin position="176"/>
        <end position="195"/>
    </location>
</feature>
<evidence type="ECO:0000256" key="12">
    <source>
        <dbReference type="ARBA" id="ARBA00023264"/>
    </source>
</evidence>
<evidence type="ECO:0000256" key="3">
    <source>
        <dbReference type="ARBA" id="ARBA00022475"/>
    </source>
</evidence>
<dbReference type="Pfam" id="PF01148">
    <property type="entry name" value="CTP_transf_1"/>
    <property type="match status" value="1"/>
</dbReference>
<keyword evidence="9" id="KW-0443">Lipid metabolism</keyword>
<keyword evidence="11" id="KW-0594">Phospholipid biosynthesis</keyword>
<feature type="transmembrane region" description="Helical" evidence="13">
    <location>
        <begin position="53"/>
        <end position="70"/>
    </location>
</feature>
<dbReference type="EMBL" id="LAZR01000054">
    <property type="protein sequence ID" value="KKN98056.1"/>
    <property type="molecule type" value="Genomic_DNA"/>
</dbReference>
<accession>A0A0F9XG58</accession>
<keyword evidence="7" id="KW-0548">Nucleotidyltransferase</keyword>
<feature type="transmembrane region" description="Helical" evidence="13">
    <location>
        <begin position="201"/>
        <end position="219"/>
    </location>
</feature>
<proteinExistence type="inferred from homology"/>
<dbReference type="AlphaFoldDB" id="A0A0F9XG58"/>
<dbReference type="PANTHER" id="PTHR46382">
    <property type="entry name" value="PHOSPHATIDATE CYTIDYLYLTRANSFERASE"/>
    <property type="match status" value="1"/>
</dbReference>
<dbReference type="InterPro" id="IPR000374">
    <property type="entry name" value="PC_trans"/>
</dbReference>
<evidence type="ECO:0000256" key="5">
    <source>
        <dbReference type="ARBA" id="ARBA00022679"/>
    </source>
</evidence>
<organism evidence="14">
    <name type="scientific">marine sediment metagenome</name>
    <dbReference type="NCBI Taxonomy" id="412755"/>
    <lineage>
        <taxon>unclassified sequences</taxon>
        <taxon>metagenomes</taxon>
        <taxon>ecological metagenomes</taxon>
    </lineage>
</organism>
<dbReference type="PANTHER" id="PTHR46382:SF1">
    <property type="entry name" value="PHOSPHATIDATE CYTIDYLYLTRANSFERASE"/>
    <property type="match status" value="1"/>
</dbReference>
<comment type="caution">
    <text evidence="14">The sequence shown here is derived from an EMBL/GenBank/DDBJ whole genome shotgun (WGS) entry which is preliminary data.</text>
</comment>
<dbReference type="GO" id="GO:0004605">
    <property type="term" value="F:phosphatidate cytidylyltransferase activity"/>
    <property type="evidence" value="ECO:0007669"/>
    <property type="project" value="TreeGrafter"/>
</dbReference>
<evidence type="ECO:0000256" key="13">
    <source>
        <dbReference type="SAM" id="Phobius"/>
    </source>
</evidence>
<evidence type="ECO:0000256" key="6">
    <source>
        <dbReference type="ARBA" id="ARBA00022692"/>
    </source>
</evidence>
<feature type="transmembrane region" description="Helical" evidence="13">
    <location>
        <begin position="107"/>
        <end position="127"/>
    </location>
</feature>
<name>A0A0F9XG58_9ZZZZ</name>
<evidence type="ECO:0000256" key="10">
    <source>
        <dbReference type="ARBA" id="ARBA00023136"/>
    </source>
</evidence>
<comment type="subcellular location">
    <subcellularLocation>
        <location evidence="1">Cell membrane</location>
        <topology evidence="1">Multi-pass membrane protein</topology>
    </subcellularLocation>
</comment>
<dbReference type="PROSITE" id="PS01315">
    <property type="entry name" value="CDS"/>
    <property type="match status" value="1"/>
</dbReference>
<comment type="similarity">
    <text evidence="2">Belongs to the CDS family.</text>
</comment>
<evidence type="ECO:0000313" key="14">
    <source>
        <dbReference type="EMBL" id="KKN98056.1"/>
    </source>
</evidence>
<evidence type="ECO:0000256" key="4">
    <source>
        <dbReference type="ARBA" id="ARBA00022516"/>
    </source>
</evidence>
<evidence type="ECO:0008006" key="15">
    <source>
        <dbReference type="Google" id="ProtNLM"/>
    </source>
</evidence>
<evidence type="ECO:0000256" key="1">
    <source>
        <dbReference type="ARBA" id="ARBA00004651"/>
    </source>
</evidence>
<reference evidence="14" key="1">
    <citation type="journal article" date="2015" name="Nature">
        <title>Complex archaea that bridge the gap between prokaryotes and eukaryotes.</title>
        <authorList>
            <person name="Spang A."/>
            <person name="Saw J.H."/>
            <person name="Jorgensen S.L."/>
            <person name="Zaremba-Niedzwiedzka K."/>
            <person name="Martijn J."/>
            <person name="Lind A.E."/>
            <person name="van Eijk R."/>
            <person name="Schleper C."/>
            <person name="Guy L."/>
            <person name="Ettema T.J."/>
        </authorList>
    </citation>
    <scope>NUCLEOTIDE SEQUENCE</scope>
</reference>
<gene>
    <name evidence="14" type="ORF">LCGC14_0152560</name>
</gene>
<evidence type="ECO:0000256" key="9">
    <source>
        <dbReference type="ARBA" id="ARBA00023098"/>
    </source>
</evidence>
<evidence type="ECO:0000256" key="2">
    <source>
        <dbReference type="ARBA" id="ARBA00010185"/>
    </source>
</evidence>
<protein>
    <recommendedName>
        <fullName evidence="15">Phosphatidate cytidylyltransferase</fullName>
    </recommendedName>
</protein>
<keyword evidence="5" id="KW-0808">Transferase</keyword>
<dbReference type="GO" id="GO:0005886">
    <property type="term" value="C:plasma membrane"/>
    <property type="evidence" value="ECO:0007669"/>
    <property type="project" value="UniProtKB-SubCell"/>
</dbReference>
<evidence type="ECO:0000256" key="7">
    <source>
        <dbReference type="ARBA" id="ARBA00022695"/>
    </source>
</evidence>
<keyword evidence="6 13" id="KW-0812">Transmembrane</keyword>
<feature type="transmembrane region" description="Helical" evidence="13">
    <location>
        <begin position="76"/>
        <end position="95"/>
    </location>
</feature>
<evidence type="ECO:0000256" key="8">
    <source>
        <dbReference type="ARBA" id="ARBA00022989"/>
    </source>
</evidence>
<keyword evidence="4" id="KW-0444">Lipid biosynthesis</keyword>
<keyword evidence="12" id="KW-1208">Phospholipid metabolism</keyword>
<dbReference type="GO" id="GO:0016024">
    <property type="term" value="P:CDP-diacylglycerol biosynthetic process"/>
    <property type="evidence" value="ECO:0007669"/>
    <property type="project" value="TreeGrafter"/>
</dbReference>
<evidence type="ECO:0000256" key="11">
    <source>
        <dbReference type="ARBA" id="ARBA00023209"/>
    </source>
</evidence>
<keyword evidence="10 13" id="KW-0472">Membrane</keyword>
<keyword evidence="8 13" id="KW-1133">Transmembrane helix</keyword>
<feature type="transmembrane region" description="Helical" evidence="13">
    <location>
        <begin position="133"/>
        <end position="155"/>
    </location>
</feature>
<keyword evidence="3" id="KW-1003">Cell membrane</keyword>